<dbReference type="SUPFAM" id="SSF81383">
    <property type="entry name" value="F-box domain"/>
    <property type="match status" value="1"/>
</dbReference>
<name>K0TR87_THAOC</name>
<dbReference type="Proteomes" id="UP000266841">
    <property type="component" value="Unassembled WGS sequence"/>
</dbReference>
<proteinExistence type="predicted"/>
<comment type="caution">
    <text evidence="1">The sequence shown here is derived from an EMBL/GenBank/DDBJ whole genome shotgun (WGS) entry which is preliminary data.</text>
</comment>
<dbReference type="Gene3D" id="1.20.1280.50">
    <property type="match status" value="1"/>
</dbReference>
<gene>
    <name evidence="1" type="ORF">THAOC_00806</name>
</gene>
<sequence>MEGGGGMQTDIEELCGWPPDMALKLAYTFLRWQDVIGERVGSRARVHGMLVCKRWRDVLRDDDVWKIHCDREVAHREQIAKNWQEELEPQYFILTNQIAKRGETNKSLYEIFVLSQRLGSRLDVHRCGGPESLRIEGGSENRTLRQICLSDIRYIVNPTLQTLRDIFEDERDSRPEQISAMKSRLLTHAHAGNEVLNRESPRSMEPGHLALRVGQYLVASASIEGAQLNEKSIFKASSVMGEVSIADIAHGVEKLSGEELNIELSIRLARKSGDGKLEKVVTFQPSIKKTPFNLSDLDWPVYPVDALHYLFKRQWDSDIYDIYDIYLRRGEQESDEDYRKRSCAAREDCKKNWWESLAAPLKNLISEAYGEHLPDDLPYETLDFITQGNATLLHKMNEILWRDCQLVDAIMKVYRQHSSWISGMIRKHYSAVYGDAPPCETAKILLDIILEVTADQPYPNGLPSLSSLPKMTTSYCDSLPKRINQTLDRWNDLARAAQKDDDVAWSQSTLAELDEFADKFECSGYGRSELMGCLHHEFNPERMVTRFMYDTLSSNTRAFDRFKMKEDIKNAISSLEEFNANNQPAAKALEVMGKCDTAVDEFRRLSHYMHIREHAMLALIPLLPSLSRKDSAKLIWACFVDMTFSHGGRGVTFDNFECDNIPCCKEEEDPMRRFQSDWTMAVQWGMNHRVGAFSSKGVYTRLFGLPLPRNIILAMSDFLVQNLYREDLRDVNKRRTDSIFRVLPYLERSCAVTPEFEHVVLEGLGQAIGNAVSVAQQYDFEEIEPREMSVYQQVLKKLIMSCIALRAKQAIPSLRAAFQGTSGVILAQLNLVPLNAIEQRINEPQYMLLDSANLFG</sequence>
<reference evidence="1 2" key="1">
    <citation type="journal article" date="2012" name="Genome Biol.">
        <title>Genome and low-iron response of an oceanic diatom adapted to chronic iron limitation.</title>
        <authorList>
            <person name="Lommer M."/>
            <person name="Specht M."/>
            <person name="Roy A.S."/>
            <person name="Kraemer L."/>
            <person name="Andreson R."/>
            <person name="Gutowska M.A."/>
            <person name="Wolf J."/>
            <person name="Bergner S.V."/>
            <person name="Schilhabel M.B."/>
            <person name="Klostermeier U.C."/>
            <person name="Beiko R.G."/>
            <person name="Rosenstiel P."/>
            <person name="Hippler M."/>
            <person name="Laroche J."/>
        </authorList>
    </citation>
    <scope>NUCLEOTIDE SEQUENCE [LARGE SCALE GENOMIC DNA]</scope>
    <source>
        <strain evidence="1 2">CCMP1005</strain>
    </source>
</reference>
<dbReference type="AlphaFoldDB" id="K0TR87"/>
<evidence type="ECO:0000313" key="1">
    <source>
        <dbReference type="EMBL" id="EJK77367.1"/>
    </source>
</evidence>
<accession>K0TR87</accession>
<keyword evidence="2" id="KW-1185">Reference proteome</keyword>
<dbReference type="InterPro" id="IPR036047">
    <property type="entry name" value="F-box-like_dom_sf"/>
</dbReference>
<protein>
    <recommendedName>
        <fullName evidence="3">F-box domain-containing protein</fullName>
    </recommendedName>
</protein>
<evidence type="ECO:0000313" key="2">
    <source>
        <dbReference type="Proteomes" id="UP000266841"/>
    </source>
</evidence>
<organism evidence="1 2">
    <name type="scientific">Thalassiosira oceanica</name>
    <name type="common">Marine diatom</name>
    <dbReference type="NCBI Taxonomy" id="159749"/>
    <lineage>
        <taxon>Eukaryota</taxon>
        <taxon>Sar</taxon>
        <taxon>Stramenopiles</taxon>
        <taxon>Ochrophyta</taxon>
        <taxon>Bacillariophyta</taxon>
        <taxon>Coscinodiscophyceae</taxon>
        <taxon>Thalassiosirophycidae</taxon>
        <taxon>Thalassiosirales</taxon>
        <taxon>Thalassiosiraceae</taxon>
        <taxon>Thalassiosira</taxon>
    </lineage>
</organism>
<dbReference type="EMBL" id="AGNL01000978">
    <property type="protein sequence ID" value="EJK77367.1"/>
    <property type="molecule type" value="Genomic_DNA"/>
</dbReference>
<evidence type="ECO:0008006" key="3">
    <source>
        <dbReference type="Google" id="ProtNLM"/>
    </source>
</evidence>